<evidence type="ECO:0000256" key="1">
    <source>
        <dbReference type="SAM" id="Phobius"/>
    </source>
</evidence>
<accession>W9ST48</accession>
<keyword evidence="1" id="KW-0812">Transmembrane</keyword>
<keyword evidence="1" id="KW-0472">Membrane</keyword>
<sequence>MKLYAAIRFIMLIALFAANIFGVHNHLVKAVRWGVGVSGSQNETWWSMSSGREEHFGRGDNMTSTTDISREVPHKLQSCPHRGVQVTRIQISGAE</sequence>
<name>W9ST48_9ROSA</name>
<keyword evidence="1" id="KW-1133">Transmembrane helix</keyword>
<organism evidence="2 3">
    <name type="scientific">Morus notabilis</name>
    <dbReference type="NCBI Taxonomy" id="981085"/>
    <lineage>
        <taxon>Eukaryota</taxon>
        <taxon>Viridiplantae</taxon>
        <taxon>Streptophyta</taxon>
        <taxon>Embryophyta</taxon>
        <taxon>Tracheophyta</taxon>
        <taxon>Spermatophyta</taxon>
        <taxon>Magnoliopsida</taxon>
        <taxon>eudicotyledons</taxon>
        <taxon>Gunneridae</taxon>
        <taxon>Pentapetalae</taxon>
        <taxon>rosids</taxon>
        <taxon>fabids</taxon>
        <taxon>Rosales</taxon>
        <taxon>Moraceae</taxon>
        <taxon>Moreae</taxon>
        <taxon>Morus</taxon>
    </lineage>
</organism>
<evidence type="ECO:0000313" key="2">
    <source>
        <dbReference type="EMBL" id="EXC25188.1"/>
    </source>
</evidence>
<feature type="transmembrane region" description="Helical" evidence="1">
    <location>
        <begin position="6"/>
        <end position="23"/>
    </location>
</feature>
<keyword evidence="3" id="KW-1185">Reference proteome</keyword>
<dbReference type="EMBL" id="KE346050">
    <property type="protein sequence ID" value="EXC25188.1"/>
    <property type="molecule type" value="Genomic_DNA"/>
</dbReference>
<gene>
    <name evidence="2" type="ORF">L484_013277</name>
</gene>
<protein>
    <submittedName>
        <fullName evidence="2">Uncharacterized protein</fullName>
    </submittedName>
</protein>
<dbReference type="Proteomes" id="UP000030645">
    <property type="component" value="Unassembled WGS sequence"/>
</dbReference>
<evidence type="ECO:0000313" key="3">
    <source>
        <dbReference type="Proteomes" id="UP000030645"/>
    </source>
</evidence>
<proteinExistence type="predicted"/>
<reference evidence="3" key="1">
    <citation type="submission" date="2013-01" db="EMBL/GenBank/DDBJ databases">
        <title>Draft Genome Sequence of a Mulberry Tree, Morus notabilis C.K. Schneid.</title>
        <authorList>
            <person name="He N."/>
            <person name="Zhao S."/>
        </authorList>
    </citation>
    <scope>NUCLEOTIDE SEQUENCE</scope>
</reference>
<dbReference type="AlphaFoldDB" id="W9ST48"/>